<dbReference type="Gene3D" id="3.40.50.720">
    <property type="entry name" value="NAD(P)-binding Rossmann-like Domain"/>
    <property type="match status" value="1"/>
</dbReference>
<gene>
    <name evidence="2" type="ORF">CWC19_01375</name>
    <name evidence="3" type="ORF">CWC20_03355</name>
</gene>
<reference evidence="2" key="3">
    <citation type="submission" date="2019-09" db="EMBL/GenBank/DDBJ databases">
        <title>Co-occurence of chitin degradation, pigmentation and bioactivity in marine Pseudoalteromonas.</title>
        <authorList>
            <person name="Sonnenschein E.C."/>
            <person name="Bech P.K."/>
        </authorList>
    </citation>
    <scope>NUCLEOTIDE SEQUENCE</scope>
    <source>
        <strain evidence="2">S3790</strain>
    </source>
</reference>
<dbReference type="InterPro" id="IPR008030">
    <property type="entry name" value="NmrA-like"/>
</dbReference>
<dbReference type="InterPro" id="IPR051604">
    <property type="entry name" value="Ergot_Alk_Oxidoreductase"/>
</dbReference>
<proteinExistence type="predicted"/>
<evidence type="ECO:0000259" key="1">
    <source>
        <dbReference type="Pfam" id="PF05368"/>
    </source>
</evidence>
<comment type="caution">
    <text evidence="2">The sequence shown here is derived from an EMBL/GenBank/DDBJ whole genome shotgun (WGS) entry which is preliminary data.</text>
</comment>
<feature type="domain" description="NmrA-like" evidence="1">
    <location>
        <begin position="5"/>
        <end position="157"/>
    </location>
</feature>
<dbReference type="Pfam" id="PF05368">
    <property type="entry name" value="NmrA"/>
    <property type="match status" value="1"/>
</dbReference>
<protein>
    <submittedName>
        <fullName evidence="2">Epimerase</fullName>
    </submittedName>
</protein>
<evidence type="ECO:0000313" key="4">
    <source>
        <dbReference type="Proteomes" id="UP000307164"/>
    </source>
</evidence>
<dbReference type="InterPro" id="IPR036291">
    <property type="entry name" value="NAD(P)-bd_dom_sf"/>
</dbReference>
<name>A0A5S3VEQ6_9GAMM</name>
<evidence type="ECO:0000313" key="5">
    <source>
        <dbReference type="Proteomes" id="UP000307217"/>
    </source>
</evidence>
<dbReference type="EMBL" id="PNBW01000019">
    <property type="protein sequence ID" value="TMO77639.1"/>
    <property type="molecule type" value="Genomic_DNA"/>
</dbReference>
<dbReference type="OrthoDB" id="9798669at2"/>
<evidence type="ECO:0000313" key="3">
    <source>
        <dbReference type="EMBL" id="TMO77639.1"/>
    </source>
</evidence>
<sequence length="207" mass="22544">MAHSIAEAATKAQLPKLVVLSSIGAEQSSGTGWIAMNRLLEQYLNQTGLSIAYLRAAYFMENWIPLAQVAANQGKLSSFLAPLTQKFPMIATEDVGHIAAEILCENWDGTRIIGLSGPARYSPNDVAMTLAKALEKTITPIEIPESDWIQSISEYGFSTAAIIGFIEMTQGLNSGHISFKNSNTEHRQGIIPLEKIMNFMNISKIAS</sequence>
<dbReference type="PANTHER" id="PTHR43162:SF1">
    <property type="entry name" value="PRESTALK A DIFFERENTIATION PROTEIN A"/>
    <property type="match status" value="1"/>
</dbReference>
<reference evidence="4 5" key="2">
    <citation type="submission" date="2019-06" db="EMBL/GenBank/DDBJ databases">
        <title>Co-occurence of chitin degradation, pigmentation and bioactivity in marine Pseudoalteromonas.</title>
        <authorList>
            <person name="Sonnenschein E.C."/>
            <person name="Bech P.K."/>
        </authorList>
    </citation>
    <scope>NUCLEOTIDE SEQUENCE [LARGE SCALE GENOMIC DNA]</scope>
    <source>
        <strain evidence="5">S3790</strain>
        <strain evidence="3 4">S3895</strain>
    </source>
</reference>
<dbReference type="EMBL" id="PNBX01000003">
    <property type="protein sequence ID" value="TMO70495.1"/>
    <property type="molecule type" value="Genomic_DNA"/>
</dbReference>
<dbReference type="Proteomes" id="UP000307164">
    <property type="component" value="Unassembled WGS sequence"/>
</dbReference>
<dbReference type="Proteomes" id="UP000307217">
    <property type="component" value="Unassembled WGS sequence"/>
</dbReference>
<organism evidence="2 5">
    <name type="scientific">Pseudoalteromonas aurantia</name>
    <dbReference type="NCBI Taxonomy" id="43654"/>
    <lineage>
        <taxon>Bacteria</taxon>
        <taxon>Pseudomonadati</taxon>
        <taxon>Pseudomonadota</taxon>
        <taxon>Gammaproteobacteria</taxon>
        <taxon>Alteromonadales</taxon>
        <taxon>Pseudoalteromonadaceae</taxon>
        <taxon>Pseudoalteromonas</taxon>
    </lineage>
</organism>
<dbReference type="SUPFAM" id="SSF51735">
    <property type="entry name" value="NAD(P)-binding Rossmann-fold domains"/>
    <property type="match status" value="1"/>
</dbReference>
<dbReference type="AlphaFoldDB" id="A0A5S3VEQ6"/>
<dbReference type="PANTHER" id="PTHR43162">
    <property type="match status" value="1"/>
</dbReference>
<evidence type="ECO:0000313" key="2">
    <source>
        <dbReference type="EMBL" id="TMO70495.1"/>
    </source>
</evidence>
<dbReference type="RefSeq" id="WP_138589639.1">
    <property type="nucleotide sequence ID" value="NZ_PNBW01000019.1"/>
</dbReference>
<reference evidence="4 5" key="1">
    <citation type="submission" date="2018-01" db="EMBL/GenBank/DDBJ databases">
        <authorList>
            <person name="Paulsen S."/>
            <person name="Gram L.K."/>
        </authorList>
    </citation>
    <scope>NUCLEOTIDE SEQUENCE [LARGE SCALE GENOMIC DNA]</scope>
    <source>
        <strain evidence="2 5">S3790</strain>
        <strain evidence="3 4">S3895</strain>
    </source>
</reference>
<accession>A0A5S3VEQ6</accession>
<keyword evidence="4" id="KW-1185">Reference proteome</keyword>